<evidence type="ECO:0000313" key="4">
    <source>
        <dbReference type="Proteomes" id="UP000294927"/>
    </source>
</evidence>
<evidence type="ECO:0000259" key="2">
    <source>
        <dbReference type="Pfam" id="PF01882"/>
    </source>
</evidence>
<keyword evidence="1" id="KW-0472">Membrane</keyword>
<comment type="caution">
    <text evidence="3">The sequence shown here is derived from an EMBL/GenBank/DDBJ whole genome shotgun (WGS) entry which is preliminary data.</text>
</comment>
<sequence length="453" mass="48651">MTERRESRAHAWFAGRRAAREQGWRRTDALVRATVCGLGLVAVGLVLHRLELVLIGMPLVVGLLLSRPPTGTPTVTSEPRHEAVDAGKDSTVAVTVDPGEGAAFAALRMPMPNMPGAGKVHLLPAVAGEVHTRLSWRLWGHGIYLRPDYLFASHEGLYMYGPVVGVVAHHTVLPPIDPLPPGPLPPRAAGLVGAHRSARPGDGMELRDIRPFRSGDRLRRVDWRVSLRAAAARGGELAPGTLHVRERHAEADADLVLALDTRLDVDGAVADWNARLPGSGVRPGGSLDLGVRATSSLAAAFLRHGDRVGLVDLGHPRSGVPIGSGRRHLERIRHQLVYAAQRVAGSGDPVLNPAQIPAGATVLVLSPFLDDKLVDVVVRVARRGRLVVAVDLLPDDLTPDASTPWGAAVVSVLRAEHRVRIRAMEEHGVAVVRWQSGPPLGAMLRSARRRRRS</sequence>
<feature type="transmembrane region" description="Helical" evidence="1">
    <location>
        <begin position="29"/>
        <end position="47"/>
    </location>
</feature>
<reference evidence="3 4" key="1">
    <citation type="submission" date="2019-03" db="EMBL/GenBank/DDBJ databases">
        <title>Genomic Encyclopedia of Archaeal and Bacterial Type Strains, Phase II (KMG-II): from individual species to whole genera.</title>
        <authorList>
            <person name="Goeker M."/>
        </authorList>
    </citation>
    <scope>NUCLEOTIDE SEQUENCE [LARGE SCALE GENOMIC DNA]</scope>
    <source>
        <strain evidence="3 4">DSM 45499</strain>
    </source>
</reference>
<keyword evidence="1" id="KW-1133">Transmembrane helix</keyword>
<dbReference type="RefSeq" id="WP_133906194.1">
    <property type="nucleotide sequence ID" value="NZ_SOCP01000012.1"/>
</dbReference>
<accession>A0A4R7V985</accession>
<keyword evidence="4" id="KW-1185">Reference proteome</keyword>
<dbReference type="AlphaFoldDB" id="A0A4R7V985"/>
<evidence type="ECO:0000313" key="3">
    <source>
        <dbReference type="EMBL" id="TDV45475.1"/>
    </source>
</evidence>
<protein>
    <submittedName>
        <fullName evidence="3">Uncharacterized protein (DUF58 family)</fullName>
    </submittedName>
</protein>
<proteinExistence type="predicted"/>
<dbReference type="Pfam" id="PF01882">
    <property type="entry name" value="DUF58"/>
    <property type="match status" value="1"/>
</dbReference>
<keyword evidence="1" id="KW-0812">Transmembrane</keyword>
<dbReference type="Proteomes" id="UP000294927">
    <property type="component" value="Unassembled WGS sequence"/>
</dbReference>
<dbReference type="EMBL" id="SOCP01000012">
    <property type="protein sequence ID" value="TDV45475.1"/>
    <property type="molecule type" value="Genomic_DNA"/>
</dbReference>
<organism evidence="3 4">
    <name type="scientific">Actinophytocola oryzae</name>
    <dbReference type="NCBI Taxonomy" id="502181"/>
    <lineage>
        <taxon>Bacteria</taxon>
        <taxon>Bacillati</taxon>
        <taxon>Actinomycetota</taxon>
        <taxon>Actinomycetes</taxon>
        <taxon>Pseudonocardiales</taxon>
        <taxon>Pseudonocardiaceae</taxon>
    </lineage>
</organism>
<name>A0A4R7V985_9PSEU</name>
<feature type="domain" description="DUF58" evidence="2">
    <location>
        <begin position="208"/>
        <end position="393"/>
    </location>
</feature>
<dbReference type="PANTHER" id="PTHR33608:SF14">
    <property type="entry name" value="POSSIBLE CONSERVED SECRETED PROTEIN"/>
    <property type="match status" value="1"/>
</dbReference>
<dbReference type="OrthoDB" id="9776116at2"/>
<dbReference type="PANTHER" id="PTHR33608">
    <property type="entry name" value="BLL2464 PROTEIN"/>
    <property type="match status" value="1"/>
</dbReference>
<dbReference type="InterPro" id="IPR002881">
    <property type="entry name" value="DUF58"/>
</dbReference>
<evidence type="ECO:0000256" key="1">
    <source>
        <dbReference type="SAM" id="Phobius"/>
    </source>
</evidence>
<gene>
    <name evidence="3" type="ORF">CLV71_112142</name>
</gene>